<dbReference type="GO" id="GO:0006836">
    <property type="term" value="P:neurotransmitter transport"/>
    <property type="evidence" value="ECO:0007669"/>
    <property type="project" value="UniProtKB-KW"/>
</dbReference>
<keyword evidence="7 9" id="KW-0472">Membrane</keyword>
<dbReference type="GO" id="GO:0005484">
    <property type="term" value="F:SNAP receptor activity"/>
    <property type="evidence" value="ECO:0007669"/>
    <property type="project" value="InterPro"/>
</dbReference>
<dbReference type="InterPro" id="IPR006011">
    <property type="entry name" value="Syntaxin_N"/>
</dbReference>
<comment type="subcellular location">
    <subcellularLocation>
        <location evidence="1">Membrane</location>
        <topology evidence="1">Single-pass type IV membrane protein</topology>
    </subcellularLocation>
</comment>
<evidence type="ECO:0000256" key="6">
    <source>
        <dbReference type="ARBA" id="ARBA00022989"/>
    </source>
</evidence>
<keyword evidence="4 9" id="KW-0812">Transmembrane</keyword>
<dbReference type="InterPro" id="IPR000727">
    <property type="entry name" value="T_SNARE_dom"/>
</dbReference>
<evidence type="ECO:0000313" key="11">
    <source>
        <dbReference type="EMBL" id="CAH0104197.1"/>
    </source>
</evidence>
<name>A0A8J2WEG4_9CRUS</name>
<evidence type="ECO:0000256" key="5">
    <source>
        <dbReference type="ARBA" id="ARBA00022775"/>
    </source>
</evidence>
<dbReference type="GO" id="GO:0006887">
    <property type="term" value="P:exocytosis"/>
    <property type="evidence" value="ECO:0007669"/>
    <property type="project" value="TreeGrafter"/>
</dbReference>
<evidence type="ECO:0000256" key="9">
    <source>
        <dbReference type="SAM" id="Phobius"/>
    </source>
</evidence>
<feature type="transmembrane region" description="Helical" evidence="9">
    <location>
        <begin position="150"/>
        <end position="172"/>
    </location>
</feature>
<sequence>MINNMQSSLTKRFQAIWEDLCSARSMYENKCKRRIQRQLEIAGYNMGDDEIETALASGVSVFSKEFGECEAAKLALRDLEDRHEELLALEKNIQEMHDLFVELNLLVECQGEMIDSIEINVTQAVLKVDDGKICLQEAKKKQSSFRKKKIICIAVASGAVILAVAIAIIIIFNQYLKLLGSFVPYDKQTLRRHSKAKKINCTSSQLKSRSVFKTKNVGNLCSFSVMFLNAHGMNQQVTGEGDTQPPNARSSSAATARRNLRLQHACLIANSTANGGLSPVLIFTNQISIA</sequence>
<dbReference type="GO" id="GO:0006886">
    <property type="term" value="P:intracellular protein transport"/>
    <property type="evidence" value="ECO:0007669"/>
    <property type="project" value="InterPro"/>
</dbReference>
<dbReference type="CDD" id="cd15848">
    <property type="entry name" value="SNARE_syntaxin1-like"/>
    <property type="match status" value="1"/>
</dbReference>
<organism evidence="11 12">
    <name type="scientific">Daphnia galeata</name>
    <dbReference type="NCBI Taxonomy" id="27404"/>
    <lineage>
        <taxon>Eukaryota</taxon>
        <taxon>Metazoa</taxon>
        <taxon>Ecdysozoa</taxon>
        <taxon>Arthropoda</taxon>
        <taxon>Crustacea</taxon>
        <taxon>Branchiopoda</taxon>
        <taxon>Diplostraca</taxon>
        <taxon>Cladocera</taxon>
        <taxon>Anomopoda</taxon>
        <taxon>Daphniidae</taxon>
        <taxon>Daphnia</taxon>
    </lineage>
</organism>
<dbReference type="InterPro" id="IPR045242">
    <property type="entry name" value="Syntaxin"/>
</dbReference>
<dbReference type="GO" id="GO:0048278">
    <property type="term" value="P:vesicle docking"/>
    <property type="evidence" value="ECO:0007669"/>
    <property type="project" value="TreeGrafter"/>
</dbReference>
<accession>A0A8J2WEG4</accession>
<dbReference type="InterPro" id="IPR006012">
    <property type="entry name" value="Syntaxin/epimorphin_CS"/>
</dbReference>
<protein>
    <recommendedName>
        <fullName evidence="10">t-SNARE coiled-coil homology domain-containing protein</fullName>
    </recommendedName>
</protein>
<comment type="caution">
    <text evidence="11">The sequence shown here is derived from an EMBL/GenBank/DDBJ whole genome shotgun (WGS) entry which is preliminary data.</text>
</comment>
<dbReference type="Gene3D" id="1.20.58.70">
    <property type="match status" value="1"/>
</dbReference>
<proteinExistence type="inferred from homology"/>
<dbReference type="GO" id="GO:0031201">
    <property type="term" value="C:SNARE complex"/>
    <property type="evidence" value="ECO:0007669"/>
    <property type="project" value="TreeGrafter"/>
</dbReference>
<dbReference type="PROSITE" id="PS00914">
    <property type="entry name" value="SYNTAXIN"/>
    <property type="match status" value="1"/>
</dbReference>
<evidence type="ECO:0000256" key="4">
    <source>
        <dbReference type="ARBA" id="ARBA00022692"/>
    </source>
</evidence>
<dbReference type="InterPro" id="IPR010989">
    <property type="entry name" value="SNARE"/>
</dbReference>
<keyword evidence="6 9" id="KW-1133">Transmembrane helix</keyword>
<dbReference type="OrthoDB" id="6355135at2759"/>
<dbReference type="AlphaFoldDB" id="A0A8J2WEG4"/>
<evidence type="ECO:0000256" key="7">
    <source>
        <dbReference type="ARBA" id="ARBA00023136"/>
    </source>
</evidence>
<dbReference type="PROSITE" id="PS50192">
    <property type="entry name" value="T_SNARE"/>
    <property type="match status" value="1"/>
</dbReference>
<feature type="coiled-coil region" evidence="8">
    <location>
        <begin position="69"/>
        <end position="96"/>
    </location>
</feature>
<evidence type="ECO:0000259" key="10">
    <source>
        <dbReference type="PROSITE" id="PS50192"/>
    </source>
</evidence>
<reference evidence="11" key="1">
    <citation type="submission" date="2021-11" db="EMBL/GenBank/DDBJ databases">
        <authorList>
            <person name="Schell T."/>
        </authorList>
    </citation>
    <scope>NUCLEOTIDE SEQUENCE</scope>
    <source>
        <strain evidence="11">M5</strain>
    </source>
</reference>
<dbReference type="GO" id="GO:0005886">
    <property type="term" value="C:plasma membrane"/>
    <property type="evidence" value="ECO:0007669"/>
    <property type="project" value="TreeGrafter"/>
</dbReference>
<dbReference type="EMBL" id="CAKKLH010000127">
    <property type="protein sequence ID" value="CAH0104197.1"/>
    <property type="molecule type" value="Genomic_DNA"/>
</dbReference>
<keyword evidence="8" id="KW-0175">Coiled coil</keyword>
<evidence type="ECO:0000256" key="3">
    <source>
        <dbReference type="ARBA" id="ARBA00022448"/>
    </source>
</evidence>
<evidence type="ECO:0000313" key="12">
    <source>
        <dbReference type="Proteomes" id="UP000789390"/>
    </source>
</evidence>
<keyword evidence="12" id="KW-1185">Reference proteome</keyword>
<dbReference type="PANTHER" id="PTHR19957">
    <property type="entry name" value="SYNTAXIN"/>
    <property type="match status" value="1"/>
</dbReference>
<dbReference type="SUPFAM" id="SSF47661">
    <property type="entry name" value="t-snare proteins"/>
    <property type="match status" value="1"/>
</dbReference>
<comment type="similarity">
    <text evidence="2">Belongs to the syntaxin family.</text>
</comment>
<dbReference type="GO" id="GO:0012505">
    <property type="term" value="C:endomembrane system"/>
    <property type="evidence" value="ECO:0007669"/>
    <property type="project" value="TreeGrafter"/>
</dbReference>
<evidence type="ECO:0000256" key="8">
    <source>
        <dbReference type="SAM" id="Coils"/>
    </source>
</evidence>
<gene>
    <name evidence="11" type="ORF">DGAL_LOCUS6916</name>
</gene>
<evidence type="ECO:0000256" key="1">
    <source>
        <dbReference type="ARBA" id="ARBA00004211"/>
    </source>
</evidence>
<dbReference type="SMART" id="SM00397">
    <property type="entry name" value="t_SNARE"/>
    <property type="match status" value="1"/>
</dbReference>
<feature type="domain" description="T-SNARE coiled-coil homology" evidence="10">
    <location>
        <begin position="76"/>
        <end position="138"/>
    </location>
</feature>
<keyword evidence="5" id="KW-0532">Neurotransmitter transport</keyword>
<dbReference type="GO" id="GO:0006906">
    <property type="term" value="P:vesicle fusion"/>
    <property type="evidence" value="ECO:0007669"/>
    <property type="project" value="TreeGrafter"/>
</dbReference>
<dbReference type="Pfam" id="PF00804">
    <property type="entry name" value="Syntaxin"/>
    <property type="match status" value="1"/>
</dbReference>
<dbReference type="GO" id="GO:0000149">
    <property type="term" value="F:SNARE binding"/>
    <property type="evidence" value="ECO:0007669"/>
    <property type="project" value="TreeGrafter"/>
</dbReference>
<evidence type="ECO:0000256" key="2">
    <source>
        <dbReference type="ARBA" id="ARBA00009063"/>
    </source>
</evidence>
<dbReference type="PANTHER" id="PTHR19957:SF424">
    <property type="entry name" value="SYNTAXIN-1A"/>
    <property type="match status" value="1"/>
</dbReference>
<dbReference type="Proteomes" id="UP000789390">
    <property type="component" value="Unassembled WGS sequence"/>
</dbReference>
<keyword evidence="3" id="KW-0813">Transport</keyword>